<organism evidence="10 11">
    <name type="scientific">Nocardioides aquiterrae</name>
    <dbReference type="NCBI Taxonomy" id="203799"/>
    <lineage>
        <taxon>Bacteria</taxon>
        <taxon>Bacillati</taxon>
        <taxon>Actinomycetota</taxon>
        <taxon>Actinomycetes</taxon>
        <taxon>Propionibacteriales</taxon>
        <taxon>Nocardioidaceae</taxon>
        <taxon>Nocardioides</taxon>
    </lineage>
</organism>
<dbReference type="EMBL" id="BAAAJE010000002">
    <property type="protein sequence ID" value="GAA1129246.1"/>
    <property type="molecule type" value="Genomic_DNA"/>
</dbReference>
<dbReference type="Gene3D" id="2.60.200.40">
    <property type="match status" value="1"/>
</dbReference>
<evidence type="ECO:0000313" key="11">
    <source>
        <dbReference type="Proteomes" id="UP001499979"/>
    </source>
</evidence>
<dbReference type="InterPro" id="IPR016064">
    <property type="entry name" value="NAD/diacylglycerol_kinase_sf"/>
</dbReference>
<dbReference type="Gene3D" id="3.40.50.10330">
    <property type="entry name" value="Probable inorganic polyphosphate/atp-NAD kinase, domain 1"/>
    <property type="match status" value="1"/>
</dbReference>
<dbReference type="Pfam" id="PF19279">
    <property type="entry name" value="YegS_C"/>
    <property type="match status" value="1"/>
</dbReference>
<dbReference type="RefSeq" id="WP_343905571.1">
    <property type="nucleotide sequence ID" value="NZ_BAAAJE010000002.1"/>
</dbReference>
<keyword evidence="11" id="KW-1185">Reference proteome</keyword>
<comment type="caution">
    <text evidence="10">The sequence shown here is derived from an EMBL/GenBank/DDBJ whole genome shotgun (WGS) entry which is preliminary data.</text>
</comment>
<keyword evidence="3" id="KW-0808">Transferase</keyword>
<dbReference type="Proteomes" id="UP001499979">
    <property type="component" value="Unassembled WGS sequence"/>
</dbReference>
<evidence type="ECO:0000256" key="6">
    <source>
        <dbReference type="ARBA" id="ARBA00022840"/>
    </source>
</evidence>
<evidence type="ECO:0000256" key="1">
    <source>
        <dbReference type="ARBA" id="ARBA00001946"/>
    </source>
</evidence>
<dbReference type="InterPro" id="IPR017438">
    <property type="entry name" value="ATP-NAD_kinase_N"/>
</dbReference>
<keyword evidence="8" id="KW-1208">Phospholipid metabolism</keyword>
<accession>A0ABP4EUW2</accession>
<comment type="similarity">
    <text evidence="2">Belongs to the diacylglycerol/lipid kinase family.</text>
</comment>
<evidence type="ECO:0000313" key="10">
    <source>
        <dbReference type="EMBL" id="GAA1129246.1"/>
    </source>
</evidence>
<dbReference type="InterPro" id="IPR045540">
    <property type="entry name" value="YegS/DAGK_C"/>
</dbReference>
<evidence type="ECO:0000256" key="2">
    <source>
        <dbReference type="ARBA" id="ARBA00005983"/>
    </source>
</evidence>
<dbReference type="InterPro" id="IPR050187">
    <property type="entry name" value="Lipid_Phosphate_FormReg"/>
</dbReference>
<evidence type="ECO:0000256" key="7">
    <source>
        <dbReference type="ARBA" id="ARBA00023209"/>
    </source>
</evidence>
<keyword evidence="7" id="KW-0443">Lipid metabolism</keyword>
<keyword evidence="7" id="KW-0444">Lipid biosynthesis</keyword>
<evidence type="ECO:0000256" key="5">
    <source>
        <dbReference type="ARBA" id="ARBA00022777"/>
    </source>
</evidence>
<keyword evidence="6" id="KW-0067">ATP-binding</keyword>
<dbReference type="PROSITE" id="PS50146">
    <property type="entry name" value="DAGK"/>
    <property type="match status" value="1"/>
</dbReference>
<proteinExistence type="inferred from homology"/>
<name>A0ABP4EUW2_9ACTN</name>
<dbReference type="Pfam" id="PF00781">
    <property type="entry name" value="DAGK_cat"/>
    <property type="match status" value="1"/>
</dbReference>
<keyword evidence="4" id="KW-0547">Nucleotide-binding</keyword>
<dbReference type="InterPro" id="IPR005218">
    <property type="entry name" value="Diacylglycerol/lipid_kinase"/>
</dbReference>
<evidence type="ECO:0000256" key="8">
    <source>
        <dbReference type="ARBA" id="ARBA00023264"/>
    </source>
</evidence>
<dbReference type="SMART" id="SM00046">
    <property type="entry name" value="DAGKc"/>
    <property type="match status" value="1"/>
</dbReference>
<dbReference type="NCBIfam" id="TIGR00147">
    <property type="entry name" value="YegS/Rv2252/BmrU family lipid kinase"/>
    <property type="match status" value="1"/>
</dbReference>
<feature type="domain" description="DAGKc" evidence="9">
    <location>
        <begin position="5"/>
        <end position="138"/>
    </location>
</feature>
<protein>
    <submittedName>
        <fullName evidence="10">Lipid kinase</fullName>
    </submittedName>
</protein>
<sequence length="318" mass="33743">MGTDAGLGPAALVVNTASRRGADAFPVAREALPRHGIELGLTRAVTDPSTLPDVVREAATSGYRLVVVGGGDGTLSGAAGVLAGLPRPYHAVLGVLPLGTANDFARTLHIPPDVEAASRVVATGKVVDIDLGRANDRAFLNVASLGLSVEVARESRPALKRWLGPAAYPVAALLAYRRHRPFQVRLEFPDGEQEPLDLGDLLQLGVGNGRHYGGGATVAPDAGIDDHLLDVFAIEKGRLRDHVTIAGLLRSGRFVEHEKVRHLTTTQVVVTTDGGEQEVNLDGEIGTATPARFRVQSNVLDVVVPQHARDLRREARRE</sequence>
<evidence type="ECO:0000259" key="9">
    <source>
        <dbReference type="PROSITE" id="PS50146"/>
    </source>
</evidence>
<comment type="cofactor">
    <cofactor evidence="1">
        <name>Mg(2+)</name>
        <dbReference type="ChEBI" id="CHEBI:18420"/>
    </cofactor>
</comment>
<dbReference type="PANTHER" id="PTHR12358:SF54">
    <property type="entry name" value="SPHINGOSINE KINASE RELATED PROTEIN"/>
    <property type="match status" value="1"/>
</dbReference>
<evidence type="ECO:0000256" key="3">
    <source>
        <dbReference type="ARBA" id="ARBA00022679"/>
    </source>
</evidence>
<keyword evidence="5 10" id="KW-0418">Kinase</keyword>
<dbReference type="PANTHER" id="PTHR12358">
    <property type="entry name" value="SPHINGOSINE KINASE"/>
    <property type="match status" value="1"/>
</dbReference>
<gene>
    <name evidence="10" type="ORF">GCM10009606_06280</name>
</gene>
<keyword evidence="7" id="KW-0594">Phospholipid biosynthesis</keyword>
<dbReference type="NCBIfam" id="NF009604">
    <property type="entry name" value="PRK13057.1"/>
    <property type="match status" value="1"/>
</dbReference>
<dbReference type="InterPro" id="IPR001206">
    <property type="entry name" value="Diacylglycerol_kinase_cat_dom"/>
</dbReference>
<dbReference type="GO" id="GO:0016301">
    <property type="term" value="F:kinase activity"/>
    <property type="evidence" value="ECO:0007669"/>
    <property type="project" value="UniProtKB-KW"/>
</dbReference>
<evidence type="ECO:0000256" key="4">
    <source>
        <dbReference type="ARBA" id="ARBA00022741"/>
    </source>
</evidence>
<reference evidence="11" key="1">
    <citation type="journal article" date="2019" name="Int. J. Syst. Evol. Microbiol.">
        <title>The Global Catalogue of Microorganisms (GCM) 10K type strain sequencing project: providing services to taxonomists for standard genome sequencing and annotation.</title>
        <authorList>
            <consortium name="The Broad Institute Genomics Platform"/>
            <consortium name="The Broad Institute Genome Sequencing Center for Infectious Disease"/>
            <person name="Wu L."/>
            <person name="Ma J."/>
        </authorList>
    </citation>
    <scope>NUCLEOTIDE SEQUENCE [LARGE SCALE GENOMIC DNA]</scope>
    <source>
        <strain evidence="11">JCM 11813</strain>
    </source>
</reference>
<dbReference type="SUPFAM" id="SSF111331">
    <property type="entry name" value="NAD kinase/diacylglycerol kinase-like"/>
    <property type="match status" value="1"/>
</dbReference>